<dbReference type="Gene3D" id="3.30.2140.10">
    <property type="entry name" value="Arylamine N-acetyltransferase"/>
    <property type="match status" value="1"/>
</dbReference>
<evidence type="ECO:0000313" key="3">
    <source>
        <dbReference type="EMBL" id="GAA2239863.1"/>
    </source>
</evidence>
<gene>
    <name evidence="3" type="ORF">GCM10010430_21530</name>
</gene>
<dbReference type="PANTHER" id="PTHR11786:SF0">
    <property type="entry name" value="ARYLAMINE N-ACETYLTRANSFERASE 4-RELATED"/>
    <property type="match status" value="1"/>
</dbReference>
<dbReference type="Pfam" id="PF00797">
    <property type="entry name" value="Acetyltransf_2"/>
    <property type="match status" value="1"/>
</dbReference>
<dbReference type="RefSeq" id="WP_344636062.1">
    <property type="nucleotide sequence ID" value="NZ_BAAATR010000007.1"/>
</dbReference>
<dbReference type="PRINTS" id="PR01543">
    <property type="entry name" value="ANATRNSFRASE"/>
</dbReference>
<proteinExistence type="inferred from homology"/>
<comment type="caution">
    <text evidence="3">The sequence shown here is derived from an EMBL/GenBank/DDBJ whole genome shotgun (WGS) entry which is preliminary data.</text>
</comment>
<evidence type="ECO:0000256" key="2">
    <source>
        <dbReference type="RuleBase" id="RU003452"/>
    </source>
</evidence>
<dbReference type="Gene3D" id="2.40.128.150">
    <property type="entry name" value="Cysteine proteinases"/>
    <property type="match status" value="1"/>
</dbReference>
<comment type="similarity">
    <text evidence="1 2">Belongs to the arylamine N-acetyltransferase family.</text>
</comment>
<dbReference type="InterPro" id="IPR001447">
    <property type="entry name" value="Arylamine_N-AcTrfase"/>
</dbReference>
<dbReference type="InterPro" id="IPR038765">
    <property type="entry name" value="Papain-like_cys_pep_sf"/>
</dbReference>
<keyword evidence="4" id="KW-1185">Reference proteome</keyword>
<dbReference type="PANTHER" id="PTHR11786">
    <property type="entry name" value="N-HYDROXYARYLAMINE O-ACETYLTRANSFERASE"/>
    <property type="match status" value="1"/>
</dbReference>
<dbReference type="Proteomes" id="UP001500305">
    <property type="component" value="Unassembled WGS sequence"/>
</dbReference>
<protein>
    <submittedName>
        <fullName evidence="3">Arylamine N-acetyltransferase</fullName>
    </submittedName>
</protein>
<organism evidence="3 4">
    <name type="scientific">Kitasatospora cystarginea</name>
    <dbReference type="NCBI Taxonomy" id="58350"/>
    <lineage>
        <taxon>Bacteria</taxon>
        <taxon>Bacillati</taxon>
        <taxon>Actinomycetota</taxon>
        <taxon>Actinomycetes</taxon>
        <taxon>Kitasatosporales</taxon>
        <taxon>Streptomycetaceae</taxon>
        <taxon>Kitasatospora</taxon>
    </lineage>
</organism>
<name>A0ABN3DR87_9ACTN</name>
<sequence>MALDLDDYFTRTAWTGERRPIVETLRTIHRVHLYGIPFENLDPLLGTAPSLDLDDLQAKLVRGTRGGYCYEHNTLLAAVLESLGFGVTLLCARVLVGAQPGADRPRTHMMLLVEIPGHEGRYLADVGFGSSGALTEPVPLVADQEFDADGRRHRLVFDAERRGPLPTWVLQHGRPDGSWADQYAFTLEPYEAPDFEVINWHIGTNPRSPFTKEVYACRTLPGRHLQLSGRKLVETRTGGEREERELADVDEVLRVLEAEFGIVLPEGTKLP</sequence>
<evidence type="ECO:0000256" key="1">
    <source>
        <dbReference type="ARBA" id="ARBA00006547"/>
    </source>
</evidence>
<evidence type="ECO:0000313" key="4">
    <source>
        <dbReference type="Proteomes" id="UP001500305"/>
    </source>
</evidence>
<reference evidence="3 4" key="1">
    <citation type="journal article" date="2019" name="Int. J. Syst. Evol. Microbiol.">
        <title>The Global Catalogue of Microorganisms (GCM) 10K type strain sequencing project: providing services to taxonomists for standard genome sequencing and annotation.</title>
        <authorList>
            <consortium name="The Broad Institute Genomics Platform"/>
            <consortium name="The Broad Institute Genome Sequencing Center for Infectious Disease"/>
            <person name="Wu L."/>
            <person name="Ma J."/>
        </authorList>
    </citation>
    <scope>NUCLEOTIDE SEQUENCE [LARGE SCALE GENOMIC DNA]</scope>
    <source>
        <strain evidence="3 4">JCM 7356</strain>
    </source>
</reference>
<accession>A0ABN3DR87</accession>
<dbReference type="SUPFAM" id="SSF54001">
    <property type="entry name" value="Cysteine proteinases"/>
    <property type="match status" value="1"/>
</dbReference>
<dbReference type="EMBL" id="BAAATR010000007">
    <property type="protein sequence ID" value="GAA2239863.1"/>
    <property type="molecule type" value="Genomic_DNA"/>
</dbReference>